<dbReference type="InterPro" id="IPR033985">
    <property type="entry name" value="SusD-like_N"/>
</dbReference>
<evidence type="ECO:0000256" key="2">
    <source>
        <dbReference type="ARBA" id="ARBA00006275"/>
    </source>
</evidence>
<evidence type="ECO:0000256" key="4">
    <source>
        <dbReference type="ARBA" id="ARBA00023136"/>
    </source>
</evidence>
<dbReference type="Pfam" id="PF07980">
    <property type="entry name" value="SusD_RagB"/>
    <property type="match status" value="1"/>
</dbReference>
<dbReference type="InterPro" id="IPR011990">
    <property type="entry name" value="TPR-like_helical_dom_sf"/>
</dbReference>
<feature type="signal peptide" evidence="6">
    <location>
        <begin position="1"/>
        <end position="23"/>
    </location>
</feature>
<dbReference type="SUPFAM" id="SSF48452">
    <property type="entry name" value="TPR-like"/>
    <property type="match status" value="1"/>
</dbReference>
<dbReference type="Proteomes" id="UP000515808">
    <property type="component" value="Chromosome"/>
</dbReference>
<reference evidence="9 10" key="1">
    <citation type="submission" date="2020-08" db="EMBL/GenBank/DDBJ databases">
        <title>Polaribacter sp. L12M9 isolated from gut of the Korean scallop.</title>
        <authorList>
            <person name="Jeong Y.S."/>
        </authorList>
    </citation>
    <scope>NUCLEOTIDE SEQUENCE [LARGE SCALE GENOMIC DNA]</scope>
    <source>
        <strain evidence="9 10">L12M9</strain>
    </source>
</reference>
<feature type="domain" description="RagB/SusD" evidence="7">
    <location>
        <begin position="361"/>
        <end position="487"/>
    </location>
</feature>
<evidence type="ECO:0000313" key="9">
    <source>
        <dbReference type="EMBL" id="QNM84254.1"/>
    </source>
</evidence>
<organism evidence="9 10">
    <name type="scientific">Polaribacter pectinis</name>
    <dbReference type="NCBI Taxonomy" id="2738844"/>
    <lineage>
        <taxon>Bacteria</taxon>
        <taxon>Pseudomonadati</taxon>
        <taxon>Bacteroidota</taxon>
        <taxon>Flavobacteriia</taxon>
        <taxon>Flavobacteriales</taxon>
        <taxon>Flavobacteriaceae</taxon>
    </lineage>
</organism>
<feature type="chain" id="PRO_5028817943" evidence="6">
    <location>
        <begin position="24"/>
        <end position="487"/>
    </location>
</feature>
<name>A0A7G9L6K5_9FLAO</name>
<accession>A0A7G9L6K5</accession>
<feature type="domain" description="SusD-like N-terminal" evidence="8">
    <location>
        <begin position="80"/>
        <end position="244"/>
    </location>
</feature>
<comment type="similarity">
    <text evidence="2">Belongs to the SusD family.</text>
</comment>
<dbReference type="RefSeq" id="WP_187481198.1">
    <property type="nucleotide sequence ID" value="NZ_CP060695.1"/>
</dbReference>
<dbReference type="EMBL" id="CP060695">
    <property type="protein sequence ID" value="QNM84254.1"/>
    <property type="molecule type" value="Genomic_DNA"/>
</dbReference>
<dbReference type="Gene3D" id="2.20.20.130">
    <property type="match status" value="1"/>
</dbReference>
<evidence type="ECO:0000256" key="3">
    <source>
        <dbReference type="ARBA" id="ARBA00022729"/>
    </source>
</evidence>
<dbReference type="GO" id="GO:0009279">
    <property type="term" value="C:cell outer membrane"/>
    <property type="evidence" value="ECO:0007669"/>
    <property type="project" value="UniProtKB-SubCell"/>
</dbReference>
<sequence>MKIKNIIYISLFSIGLLSFTSCNDIDLSPAQEDAVDIDNGIKDVNSATAAVNGMYDLLYRVDYYGRELMVSPEVSSDNILVSPVNSGRFLTQYQYSVNADNGDVSAVWTNLYKNVNAANTILNFAESGSISDASGAQLDEIKGQALAIRAMAHFDLVRNYAFPYTLTDASAAPGANGAGGHLGVPLLLNFNQERFAPRVTVAEIYTQVIKDLTTAIGLLPSTAYDSSSKFNKSAARALLARIYLYKGDYPKAFTTAKQVVADSQYSLTSNANYLSDWDGATSSTEALLQLPAFADDNNGFDSLGSIYIPAIPGGDDGNGGYGDLIPTADLKNLYSSTDVRRGWFRNVGGIDFNYKFPNSFTSNIPLIRISEMYLIIAEAAGNGGGSVTEGQNALNAIILRADPNATPSTSTGSVLASEALNERRKELAFEGHRMFDLVRNKMSVMRTDIASPSTTATLSYPDYRMVWPLPQSEIDANDSINENNTGY</sequence>
<comment type="subcellular location">
    <subcellularLocation>
        <location evidence="1">Cell outer membrane</location>
    </subcellularLocation>
</comment>
<keyword evidence="5" id="KW-0998">Cell outer membrane</keyword>
<evidence type="ECO:0000313" key="10">
    <source>
        <dbReference type="Proteomes" id="UP000515808"/>
    </source>
</evidence>
<protein>
    <submittedName>
        <fullName evidence="9">RagB/SusD family nutrient uptake outer membrane protein</fullName>
    </submittedName>
</protein>
<evidence type="ECO:0000256" key="1">
    <source>
        <dbReference type="ARBA" id="ARBA00004442"/>
    </source>
</evidence>
<keyword evidence="10" id="KW-1185">Reference proteome</keyword>
<gene>
    <name evidence="9" type="ORF">H9W90_08515</name>
</gene>
<keyword evidence="4" id="KW-0472">Membrane</keyword>
<dbReference type="Pfam" id="PF14322">
    <property type="entry name" value="SusD-like_3"/>
    <property type="match status" value="1"/>
</dbReference>
<dbReference type="Gene3D" id="1.25.40.900">
    <property type="match status" value="1"/>
</dbReference>
<dbReference type="CDD" id="cd08977">
    <property type="entry name" value="SusD"/>
    <property type="match status" value="1"/>
</dbReference>
<evidence type="ECO:0000259" key="8">
    <source>
        <dbReference type="Pfam" id="PF14322"/>
    </source>
</evidence>
<dbReference type="KEGG" id="ppec:H9W90_08515"/>
<proteinExistence type="inferred from homology"/>
<dbReference type="InterPro" id="IPR012944">
    <property type="entry name" value="SusD_RagB_dom"/>
</dbReference>
<dbReference type="AlphaFoldDB" id="A0A7G9L6K5"/>
<dbReference type="PROSITE" id="PS51257">
    <property type="entry name" value="PROKAR_LIPOPROTEIN"/>
    <property type="match status" value="1"/>
</dbReference>
<dbReference type="Gene3D" id="1.25.40.390">
    <property type="match status" value="1"/>
</dbReference>
<evidence type="ECO:0000259" key="7">
    <source>
        <dbReference type="Pfam" id="PF07980"/>
    </source>
</evidence>
<evidence type="ECO:0000256" key="5">
    <source>
        <dbReference type="ARBA" id="ARBA00023237"/>
    </source>
</evidence>
<evidence type="ECO:0000256" key="6">
    <source>
        <dbReference type="SAM" id="SignalP"/>
    </source>
</evidence>
<keyword evidence="3 6" id="KW-0732">Signal</keyword>